<dbReference type="EMBL" id="CP046172">
    <property type="protein sequence ID" value="QIS12218.1"/>
    <property type="molecule type" value="Genomic_DNA"/>
</dbReference>
<dbReference type="PANTHER" id="PTHR14359:SF6">
    <property type="entry name" value="PHOSPHOPANTOTHENOYLCYSTEINE DECARBOXYLASE"/>
    <property type="match status" value="1"/>
</dbReference>
<dbReference type="GO" id="GO:0010181">
    <property type="term" value="F:FMN binding"/>
    <property type="evidence" value="ECO:0007669"/>
    <property type="project" value="TreeGrafter"/>
</dbReference>
<feature type="domain" description="Flavoprotein" evidence="1">
    <location>
        <begin position="15"/>
        <end position="124"/>
    </location>
</feature>
<dbReference type="Proteomes" id="UP000503540">
    <property type="component" value="Chromosome"/>
</dbReference>
<dbReference type="KEGG" id="nah:F5544_21780"/>
<accession>A0A6G9YG95</accession>
<keyword evidence="3" id="KW-1185">Reference proteome</keyword>
<dbReference type="GO" id="GO:0071513">
    <property type="term" value="C:phosphopantothenoylcysteine decarboxylase complex"/>
    <property type="evidence" value="ECO:0007669"/>
    <property type="project" value="TreeGrafter"/>
</dbReference>
<dbReference type="Gene3D" id="3.40.50.1950">
    <property type="entry name" value="Flavin prenyltransferase-like"/>
    <property type="match status" value="1"/>
</dbReference>
<evidence type="ECO:0000313" key="3">
    <source>
        <dbReference type="Proteomes" id="UP000503540"/>
    </source>
</evidence>
<dbReference type="InterPro" id="IPR003382">
    <property type="entry name" value="Flavoprotein"/>
</dbReference>
<proteinExistence type="predicted"/>
<sequence length="187" mass="19740">MVHMNGQGAPVLYAIVTGATVAGDVGKLVDLAQADGWDVCVIASPAGYQFIDADTLAAKTGHSVRSHYKEPDAPDTLPPADAMIVAPITSNSLAKWAAGISDTLPLGLLVEAVGLQRPVVAVPFVNRALMSFPPVGEAVRKLSDWGVTVIAEDPPHEPRSGGDHRNAFPWAAAWQALLDHPWRSNPQ</sequence>
<dbReference type="Pfam" id="PF02441">
    <property type="entry name" value="Flavoprotein"/>
    <property type="match status" value="1"/>
</dbReference>
<dbReference type="SUPFAM" id="SSF52507">
    <property type="entry name" value="Homo-oligomeric flavin-containing Cys decarboxylases, HFCD"/>
    <property type="match status" value="1"/>
</dbReference>
<protein>
    <submittedName>
        <fullName evidence="2">Flavoprotein</fullName>
    </submittedName>
</protein>
<evidence type="ECO:0000313" key="2">
    <source>
        <dbReference type="EMBL" id="QIS12218.1"/>
    </source>
</evidence>
<organism evidence="2 3">
    <name type="scientific">Nocardia arthritidis</name>
    <dbReference type="NCBI Taxonomy" id="228602"/>
    <lineage>
        <taxon>Bacteria</taxon>
        <taxon>Bacillati</taxon>
        <taxon>Actinomycetota</taxon>
        <taxon>Actinomycetes</taxon>
        <taxon>Mycobacteriales</taxon>
        <taxon>Nocardiaceae</taxon>
        <taxon>Nocardia</taxon>
    </lineage>
</organism>
<dbReference type="GO" id="GO:0015937">
    <property type="term" value="P:coenzyme A biosynthetic process"/>
    <property type="evidence" value="ECO:0007669"/>
    <property type="project" value="TreeGrafter"/>
</dbReference>
<dbReference type="GO" id="GO:0004633">
    <property type="term" value="F:phosphopantothenoylcysteine decarboxylase activity"/>
    <property type="evidence" value="ECO:0007669"/>
    <property type="project" value="TreeGrafter"/>
</dbReference>
<dbReference type="PANTHER" id="PTHR14359">
    <property type="entry name" value="HOMO-OLIGOMERIC FLAVIN CONTAINING CYS DECARBOXYLASE FAMILY"/>
    <property type="match status" value="1"/>
</dbReference>
<dbReference type="InterPro" id="IPR036551">
    <property type="entry name" value="Flavin_trans-like"/>
</dbReference>
<reference evidence="2 3" key="1">
    <citation type="journal article" date="2019" name="ACS Chem. Biol.">
        <title>Identification and Mobilization of a Cryptic Antibiotic Biosynthesis Gene Locus from a Human-Pathogenic Nocardia Isolate.</title>
        <authorList>
            <person name="Herisse M."/>
            <person name="Ishida K."/>
            <person name="Porter J.L."/>
            <person name="Howden B."/>
            <person name="Hertweck C."/>
            <person name="Stinear T.P."/>
            <person name="Pidot S.J."/>
        </authorList>
    </citation>
    <scope>NUCLEOTIDE SEQUENCE [LARGE SCALE GENOMIC DNA]</scope>
    <source>
        <strain evidence="2 3">AUSMDU00012717</strain>
    </source>
</reference>
<evidence type="ECO:0000259" key="1">
    <source>
        <dbReference type="Pfam" id="PF02441"/>
    </source>
</evidence>
<name>A0A6G9YG95_9NOCA</name>
<dbReference type="AlphaFoldDB" id="A0A6G9YG95"/>
<gene>
    <name evidence="2" type="ORF">F5544_21780</name>
</gene>